<evidence type="ECO:0000256" key="6">
    <source>
        <dbReference type="ARBA" id="ARBA00022490"/>
    </source>
</evidence>
<comment type="pathway">
    <text evidence="2 9 10">Carbohydrate degradation; glycolysis; D-glyceraldehyde 3-phosphate from glycerone phosphate: step 1/1.</text>
</comment>
<evidence type="ECO:0000256" key="4">
    <source>
        <dbReference type="ARBA" id="ARBA00007422"/>
    </source>
</evidence>
<dbReference type="AlphaFoldDB" id="A0A6B8KES2"/>
<evidence type="ECO:0000256" key="10">
    <source>
        <dbReference type="RuleBase" id="RU363013"/>
    </source>
</evidence>
<evidence type="ECO:0000256" key="5">
    <source>
        <dbReference type="ARBA" id="ARBA00022432"/>
    </source>
</evidence>
<dbReference type="EC" id="5.3.1.1" evidence="9 10"/>
<keyword evidence="7 9" id="KW-0324">Glycolysis</keyword>
<proteinExistence type="inferred from homology"/>
<dbReference type="Proteomes" id="UP000309061">
    <property type="component" value="Chromosome"/>
</dbReference>
<keyword evidence="6 9" id="KW-0963">Cytoplasm</keyword>
<organism evidence="11 12">
    <name type="scientific">Methylocystis heyeri</name>
    <dbReference type="NCBI Taxonomy" id="391905"/>
    <lineage>
        <taxon>Bacteria</taxon>
        <taxon>Pseudomonadati</taxon>
        <taxon>Pseudomonadota</taxon>
        <taxon>Alphaproteobacteria</taxon>
        <taxon>Hyphomicrobiales</taxon>
        <taxon>Methylocystaceae</taxon>
        <taxon>Methylocystis</taxon>
    </lineage>
</organism>
<sequence>MTFVRRPLLAGNWKMNGLRAALTEVQRVAAGFAGAPRSRIDLLLCPPATLLAAASAIAAPAGVFLGGQDCHSEPSGAHTGDISAAMLADAGANFVIIGHSERRADHGESDALVRAKALAALAAGLTPIVCVGETRQEREAGRAEDVVGSQIAGSVPPGFAPNRIVLAYEPVWAIGTGLTPTPQDVARMHGFARERLEAALGAGQGPGVRILYGGSVKPSNARELMSVDDVDGALVGGASLRADDFLAIAAAWA</sequence>
<dbReference type="Pfam" id="PF00121">
    <property type="entry name" value="TIM"/>
    <property type="match status" value="1"/>
</dbReference>
<feature type="active site" description="Electrophile" evidence="9">
    <location>
        <position position="99"/>
    </location>
</feature>
<feature type="binding site" evidence="9">
    <location>
        <begin position="12"/>
        <end position="14"/>
    </location>
    <ligand>
        <name>substrate</name>
    </ligand>
</feature>
<protein>
    <recommendedName>
        <fullName evidence="9 10">Triosephosphate isomerase</fullName>
        <shortName evidence="9">TIM</shortName>
        <shortName evidence="9">TPI</shortName>
        <ecNumber evidence="9 10">5.3.1.1</ecNumber>
    </recommendedName>
    <alternativeName>
        <fullName evidence="9">Triose-phosphate isomerase</fullName>
    </alternativeName>
</protein>
<dbReference type="CDD" id="cd00311">
    <property type="entry name" value="TIM"/>
    <property type="match status" value="1"/>
</dbReference>
<name>A0A6B8KES2_9HYPH</name>
<dbReference type="SUPFAM" id="SSF51351">
    <property type="entry name" value="Triosephosphate isomerase (TIM)"/>
    <property type="match status" value="1"/>
</dbReference>
<dbReference type="OrthoDB" id="9809429at2"/>
<feature type="binding site" evidence="9">
    <location>
        <begin position="236"/>
        <end position="237"/>
    </location>
    <ligand>
        <name>substrate</name>
    </ligand>
</feature>
<feature type="active site" description="Proton acceptor" evidence="9">
    <location>
        <position position="169"/>
    </location>
</feature>
<evidence type="ECO:0000256" key="1">
    <source>
        <dbReference type="ARBA" id="ARBA00000148"/>
    </source>
</evidence>
<dbReference type="InterPro" id="IPR020861">
    <property type="entry name" value="Triosephosphate_isomerase_AS"/>
</dbReference>
<evidence type="ECO:0000256" key="8">
    <source>
        <dbReference type="ARBA" id="ARBA00023235"/>
    </source>
</evidence>
<evidence type="ECO:0000313" key="12">
    <source>
        <dbReference type="Proteomes" id="UP000309061"/>
    </source>
</evidence>
<dbReference type="GO" id="GO:0006096">
    <property type="term" value="P:glycolytic process"/>
    <property type="evidence" value="ECO:0007669"/>
    <property type="project" value="UniProtKB-UniRule"/>
</dbReference>
<dbReference type="PROSITE" id="PS00171">
    <property type="entry name" value="TIM_1"/>
    <property type="match status" value="1"/>
</dbReference>
<comment type="function">
    <text evidence="9">Involved in the gluconeogenesis. Catalyzes stereospecifically the conversion of dihydroxyacetone phosphate (DHAP) to D-glyceraldehyde-3-phosphate (G3P).</text>
</comment>
<dbReference type="InterPro" id="IPR013785">
    <property type="entry name" value="Aldolase_TIM"/>
</dbReference>
<evidence type="ECO:0000256" key="9">
    <source>
        <dbReference type="HAMAP-Rule" id="MF_00147"/>
    </source>
</evidence>
<comment type="catalytic activity">
    <reaction evidence="1">
        <text>L-erythrulose 1-phosphate = D-erythrulose 4-phosphate</text>
        <dbReference type="Rhea" id="RHEA:49588"/>
        <dbReference type="ChEBI" id="CHEBI:58002"/>
        <dbReference type="ChEBI" id="CHEBI:90796"/>
        <dbReference type="EC" id="5.3.1.33"/>
    </reaction>
</comment>
<evidence type="ECO:0000256" key="2">
    <source>
        <dbReference type="ARBA" id="ARBA00004680"/>
    </source>
</evidence>
<dbReference type="HAMAP" id="MF_00147_B">
    <property type="entry name" value="TIM_B"/>
    <property type="match status" value="1"/>
</dbReference>
<comment type="catalytic activity">
    <reaction evidence="9 10">
        <text>D-glyceraldehyde 3-phosphate = dihydroxyacetone phosphate</text>
        <dbReference type="Rhea" id="RHEA:18585"/>
        <dbReference type="ChEBI" id="CHEBI:57642"/>
        <dbReference type="ChEBI" id="CHEBI:59776"/>
        <dbReference type="EC" id="5.3.1.1"/>
    </reaction>
</comment>
<dbReference type="InterPro" id="IPR035990">
    <property type="entry name" value="TIM_sf"/>
</dbReference>
<evidence type="ECO:0000313" key="11">
    <source>
        <dbReference type="EMBL" id="QGM46964.1"/>
    </source>
</evidence>
<comment type="pathway">
    <text evidence="9 10">Carbohydrate biosynthesis; gluconeogenesis.</text>
</comment>
<dbReference type="UniPathway" id="UPA01066"/>
<dbReference type="PANTHER" id="PTHR21139">
    <property type="entry name" value="TRIOSEPHOSPHATE ISOMERASE"/>
    <property type="match status" value="1"/>
</dbReference>
<evidence type="ECO:0000256" key="7">
    <source>
        <dbReference type="ARBA" id="ARBA00023152"/>
    </source>
</evidence>
<comment type="subcellular location">
    <subcellularLocation>
        <location evidence="9 10">Cytoplasm</location>
    </subcellularLocation>
</comment>
<dbReference type="GO" id="GO:0005829">
    <property type="term" value="C:cytosol"/>
    <property type="evidence" value="ECO:0007669"/>
    <property type="project" value="TreeGrafter"/>
</dbReference>
<dbReference type="InterPro" id="IPR022896">
    <property type="entry name" value="TrioseP_Isoase_bac/euk"/>
</dbReference>
<dbReference type="UniPathway" id="UPA00109">
    <property type="reaction ID" value="UER00189"/>
</dbReference>
<keyword evidence="12" id="KW-1185">Reference proteome</keyword>
<evidence type="ECO:0000256" key="3">
    <source>
        <dbReference type="ARBA" id="ARBA00004939"/>
    </source>
</evidence>
<dbReference type="UniPathway" id="UPA00138"/>
<dbReference type="EMBL" id="CP046052">
    <property type="protein sequence ID" value="QGM46964.1"/>
    <property type="molecule type" value="Genomic_DNA"/>
</dbReference>
<dbReference type="KEGG" id="mhey:H2LOC_015410"/>
<accession>A0A6B8KES2</accession>
<dbReference type="NCBIfam" id="TIGR00419">
    <property type="entry name" value="tim"/>
    <property type="match status" value="1"/>
</dbReference>
<reference evidence="11 12" key="1">
    <citation type="submission" date="2019-11" db="EMBL/GenBank/DDBJ databases">
        <title>The genome sequence of Methylocystis heyeri.</title>
        <authorList>
            <person name="Oshkin I.Y."/>
            <person name="Miroshnikov K."/>
            <person name="Dedysh S.N."/>
        </authorList>
    </citation>
    <scope>NUCLEOTIDE SEQUENCE [LARGE SCALE GENOMIC DNA]</scope>
    <source>
        <strain evidence="11 12">H2</strain>
    </source>
</reference>
<dbReference type="FunFam" id="3.20.20.70:FF:000016">
    <property type="entry name" value="Triosephosphate isomerase"/>
    <property type="match status" value="1"/>
</dbReference>
<dbReference type="GO" id="GO:0004807">
    <property type="term" value="F:triose-phosphate isomerase activity"/>
    <property type="evidence" value="ECO:0007669"/>
    <property type="project" value="UniProtKB-UniRule"/>
</dbReference>
<gene>
    <name evidence="9" type="primary">tpiA</name>
    <name evidence="11" type="ORF">H2LOC_015410</name>
</gene>
<feature type="binding site" evidence="9">
    <location>
        <position position="175"/>
    </location>
    <ligand>
        <name>substrate</name>
    </ligand>
</feature>
<dbReference type="Gene3D" id="3.20.20.70">
    <property type="entry name" value="Aldolase class I"/>
    <property type="match status" value="1"/>
</dbReference>
<dbReference type="PROSITE" id="PS51440">
    <property type="entry name" value="TIM_2"/>
    <property type="match status" value="1"/>
</dbReference>
<comment type="similarity">
    <text evidence="4 9 10">Belongs to the triosephosphate isomerase family.</text>
</comment>
<keyword evidence="8 9" id="KW-0413">Isomerase</keyword>
<dbReference type="PANTHER" id="PTHR21139:SF42">
    <property type="entry name" value="TRIOSEPHOSPHATE ISOMERASE"/>
    <property type="match status" value="1"/>
</dbReference>
<dbReference type="GO" id="GO:0006094">
    <property type="term" value="P:gluconeogenesis"/>
    <property type="evidence" value="ECO:0007669"/>
    <property type="project" value="UniProtKB-UniRule"/>
</dbReference>
<comment type="pathway">
    <text evidence="3">Carbohydrate metabolism; erythritol degradation.</text>
</comment>
<feature type="binding site" evidence="9">
    <location>
        <position position="215"/>
    </location>
    <ligand>
        <name>substrate</name>
    </ligand>
</feature>
<comment type="subunit">
    <text evidence="9 10">Homodimer.</text>
</comment>
<dbReference type="GO" id="GO:0046166">
    <property type="term" value="P:glyceraldehyde-3-phosphate biosynthetic process"/>
    <property type="evidence" value="ECO:0007669"/>
    <property type="project" value="TreeGrafter"/>
</dbReference>
<dbReference type="InterPro" id="IPR000652">
    <property type="entry name" value="Triosephosphate_isomerase"/>
</dbReference>
<keyword evidence="5 9" id="KW-0312">Gluconeogenesis</keyword>
<dbReference type="GO" id="GO:0019563">
    <property type="term" value="P:glycerol catabolic process"/>
    <property type="evidence" value="ECO:0007669"/>
    <property type="project" value="TreeGrafter"/>
</dbReference>
<dbReference type="RefSeq" id="WP_136498081.1">
    <property type="nucleotide sequence ID" value="NZ_CP046052.1"/>
</dbReference>